<accession>A0AAW1RS08</accession>
<evidence type="ECO:0000313" key="3">
    <source>
        <dbReference type="Proteomes" id="UP001485043"/>
    </source>
</evidence>
<evidence type="ECO:0000256" key="1">
    <source>
        <dbReference type="SAM" id="Phobius"/>
    </source>
</evidence>
<evidence type="ECO:0000313" key="2">
    <source>
        <dbReference type="EMBL" id="KAK9836925.1"/>
    </source>
</evidence>
<gene>
    <name evidence="2" type="ORF">WJX84_005757</name>
</gene>
<dbReference type="EMBL" id="JALJOV010001995">
    <property type="protein sequence ID" value="KAK9836925.1"/>
    <property type="molecule type" value="Genomic_DNA"/>
</dbReference>
<proteinExistence type="predicted"/>
<feature type="transmembrane region" description="Helical" evidence="1">
    <location>
        <begin position="23"/>
        <end position="41"/>
    </location>
</feature>
<keyword evidence="1" id="KW-0812">Transmembrane</keyword>
<comment type="caution">
    <text evidence="2">The sequence shown here is derived from an EMBL/GenBank/DDBJ whole genome shotgun (WGS) entry which is preliminary data.</text>
</comment>
<keyword evidence="1" id="KW-0472">Membrane</keyword>
<organism evidence="2 3">
    <name type="scientific">Apatococcus fuscideae</name>
    <dbReference type="NCBI Taxonomy" id="2026836"/>
    <lineage>
        <taxon>Eukaryota</taxon>
        <taxon>Viridiplantae</taxon>
        <taxon>Chlorophyta</taxon>
        <taxon>core chlorophytes</taxon>
        <taxon>Trebouxiophyceae</taxon>
        <taxon>Chlorellales</taxon>
        <taxon>Chlorellaceae</taxon>
        <taxon>Apatococcus</taxon>
    </lineage>
</organism>
<protein>
    <submittedName>
        <fullName evidence="2">Uncharacterized protein</fullName>
    </submittedName>
</protein>
<dbReference type="Proteomes" id="UP001485043">
    <property type="component" value="Unassembled WGS sequence"/>
</dbReference>
<keyword evidence="3" id="KW-1185">Reference proteome</keyword>
<dbReference type="AlphaFoldDB" id="A0AAW1RS08"/>
<reference evidence="2 3" key="1">
    <citation type="journal article" date="2024" name="Nat. Commun.">
        <title>Phylogenomics reveals the evolutionary origins of lichenization in chlorophyte algae.</title>
        <authorList>
            <person name="Puginier C."/>
            <person name="Libourel C."/>
            <person name="Otte J."/>
            <person name="Skaloud P."/>
            <person name="Haon M."/>
            <person name="Grisel S."/>
            <person name="Petersen M."/>
            <person name="Berrin J.G."/>
            <person name="Delaux P.M."/>
            <person name="Dal Grande F."/>
            <person name="Keller J."/>
        </authorList>
    </citation>
    <scope>NUCLEOTIDE SEQUENCE [LARGE SCALE GENOMIC DNA]</scope>
    <source>
        <strain evidence="2 3">SAG 2523</strain>
    </source>
</reference>
<sequence length="144" mass="14665">MQDGARQWVSSLLDRNSGTSERLHAGLAAVLAALSAAWLLFPQSTGSLFLGSTLLPDTPGPGALTGVSLWLPTFAALQMSQAAKGSTGSHPANLPAKLAAGLLIPLIGQSAVLADAPELQLFDAVASASWDNEQSMLGSDTGPD</sequence>
<keyword evidence="1" id="KW-1133">Transmembrane helix</keyword>
<name>A0AAW1RS08_9CHLO</name>